<proteinExistence type="predicted"/>
<evidence type="ECO:0000256" key="1">
    <source>
        <dbReference type="SAM" id="MobiDB-lite"/>
    </source>
</evidence>
<name>A0AB34K5S2_PRYPA</name>
<feature type="chain" id="PRO_5044349106" description="Secreted protein" evidence="2">
    <location>
        <begin position="17"/>
        <end position="161"/>
    </location>
</feature>
<comment type="caution">
    <text evidence="3">The sequence shown here is derived from an EMBL/GenBank/DDBJ whole genome shotgun (WGS) entry which is preliminary data.</text>
</comment>
<keyword evidence="2" id="KW-0732">Signal</keyword>
<organism evidence="3 4">
    <name type="scientific">Prymnesium parvum</name>
    <name type="common">Toxic golden alga</name>
    <dbReference type="NCBI Taxonomy" id="97485"/>
    <lineage>
        <taxon>Eukaryota</taxon>
        <taxon>Haptista</taxon>
        <taxon>Haptophyta</taxon>
        <taxon>Prymnesiophyceae</taxon>
        <taxon>Prymnesiales</taxon>
        <taxon>Prymnesiaceae</taxon>
        <taxon>Prymnesium</taxon>
    </lineage>
</organism>
<feature type="signal peptide" evidence="2">
    <location>
        <begin position="1"/>
        <end position="16"/>
    </location>
</feature>
<accession>A0AB34K5S2</accession>
<evidence type="ECO:0000256" key="2">
    <source>
        <dbReference type="SAM" id="SignalP"/>
    </source>
</evidence>
<evidence type="ECO:0000313" key="3">
    <source>
        <dbReference type="EMBL" id="KAL1528100.1"/>
    </source>
</evidence>
<dbReference type="AlphaFoldDB" id="A0AB34K5S2"/>
<dbReference type="Proteomes" id="UP001515480">
    <property type="component" value="Unassembled WGS sequence"/>
</dbReference>
<sequence length="161" mass="17852">MLAVLLLLLLLEDARSSQCPILMCTLHCAPPQCGEGCCAYLKSRGRRKFTLKVDKMLEDPSAFRKEMGELRKQLYGDGSTQSNATRPITPDLFKHIALKREAKTKAKTKAKKKAYAKAIAKVKKSKAKAKAKAKTKDDASQRVQRGNGTHGMPRPTKLLQL</sequence>
<evidence type="ECO:0000313" key="4">
    <source>
        <dbReference type="Proteomes" id="UP001515480"/>
    </source>
</evidence>
<reference evidence="3 4" key="1">
    <citation type="journal article" date="2024" name="Science">
        <title>Giant polyketide synthase enzymes in the biosynthesis of giant marine polyether toxins.</title>
        <authorList>
            <person name="Fallon T.R."/>
            <person name="Shende V.V."/>
            <person name="Wierzbicki I.H."/>
            <person name="Pendleton A.L."/>
            <person name="Watervoot N.F."/>
            <person name="Auber R.P."/>
            <person name="Gonzalez D.J."/>
            <person name="Wisecaver J.H."/>
            <person name="Moore B.S."/>
        </authorList>
    </citation>
    <scope>NUCLEOTIDE SEQUENCE [LARGE SCALE GENOMIC DNA]</scope>
    <source>
        <strain evidence="3 4">12B1</strain>
    </source>
</reference>
<protein>
    <recommendedName>
        <fullName evidence="5">Secreted protein</fullName>
    </recommendedName>
</protein>
<keyword evidence="4" id="KW-1185">Reference proteome</keyword>
<evidence type="ECO:0008006" key="5">
    <source>
        <dbReference type="Google" id="ProtNLM"/>
    </source>
</evidence>
<dbReference type="EMBL" id="JBGBPQ010000002">
    <property type="protein sequence ID" value="KAL1528100.1"/>
    <property type="molecule type" value="Genomic_DNA"/>
</dbReference>
<feature type="region of interest" description="Disordered" evidence="1">
    <location>
        <begin position="126"/>
        <end position="161"/>
    </location>
</feature>
<gene>
    <name evidence="3" type="ORF">AB1Y20_009465</name>
</gene>